<organism evidence="5 6">
    <name type="scientific">Ornithinimicrobium avium</name>
    <dbReference type="NCBI Taxonomy" id="2283195"/>
    <lineage>
        <taxon>Bacteria</taxon>
        <taxon>Bacillati</taxon>
        <taxon>Actinomycetota</taxon>
        <taxon>Actinomycetes</taxon>
        <taxon>Micrococcales</taxon>
        <taxon>Ornithinimicrobiaceae</taxon>
        <taxon>Ornithinimicrobium</taxon>
    </lineage>
</organism>
<accession>A0A345NQ37</accession>
<dbReference type="InterPro" id="IPR018973">
    <property type="entry name" value="MZB"/>
</dbReference>
<keyword evidence="2" id="KW-0067">ATP-binding</keyword>
<feature type="domain" description="Helicase ATP-binding" evidence="3">
    <location>
        <begin position="73"/>
        <end position="256"/>
    </location>
</feature>
<dbReference type="PANTHER" id="PTHR47957">
    <property type="entry name" value="ATP-DEPENDENT HELICASE HRQ1"/>
    <property type="match status" value="1"/>
</dbReference>
<dbReference type="EMBL" id="CP031229">
    <property type="protein sequence ID" value="AXH97145.1"/>
    <property type="molecule type" value="Genomic_DNA"/>
</dbReference>
<dbReference type="PROSITE" id="PS51192">
    <property type="entry name" value="HELICASE_ATP_BIND_1"/>
    <property type="match status" value="1"/>
</dbReference>
<dbReference type="GO" id="GO:0036297">
    <property type="term" value="P:interstrand cross-link repair"/>
    <property type="evidence" value="ECO:0007669"/>
    <property type="project" value="TreeGrafter"/>
</dbReference>
<dbReference type="InterPro" id="IPR014001">
    <property type="entry name" value="Helicase_ATP-bd"/>
</dbReference>
<dbReference type="GO" id="GO:0043138">
    <property type="term" value="F:3'-5' DNA helicase activity"/>
    <property type="evidence" value="ECO:0007669"/>
    <property type="project" value="TreeGrafter"/>
</dbReference>
<dbReference type="Pfam" id="PF09369">
    <property type="entry name" value="MZB"/>
    <property type="match status" value="1"/>
</dbReference>
<dbReference type="KEGG" id="orn:DV701_14380"/>
<dbReference type="GO" id="GO:0003676">
    <property type="term" value="F:nucleic acid binding"/>
    <property type="evidence" value="ECO:0007669"/>
    <property type="project" value="InterPro"/>
</dbReference>
<dbReference type="PANTHER" id="PTHR47957:SF3">
    <property type="entry name" value="ATP-DEPENDENT HELICASE HRQ1"/>
    <property type="match status" value="1"/>
</dbReference>
<reference evidence="5 6" key="1">
    <citation type="submission" date="2018-07" db="EMBL/GenBank/DDBJ databases">
        <title>Complete genome sequencing of Ornithinimicrobium sp. AMA3305.</title>
        <authorList>
            <person name="Bae J.-W."/>
        </authorList>
    </citation>
    <scope>NUCLEOTIDE SEQUENCE [LARGE SCALE GENOMIC DNA]</scope>
    <source>
        <strain evidence="5 6">AMA3305</strain>
    </source>
</reference>
<dbReference type="GO" id="GO:0006289">
    <property type="term" value="P:nucleotide-excision repair"/>
    <property type="evidence" value="ECO:0007669"/>
    <property type="project" value="TreeGrafter"/>
</dbReference>
<dbReference type="InterPro" id="IPR055227">
    <property type="entry name" value="HRQ1_WHD"/>
</dbReference>
<dbReference type="GO" id="GO:0005524">
    <property type="term" value="F:ATP binding"/>
    <property type="evidence" value="ECO:0007669"/>
    <property type="project" value="UniProtKB-KW"/>
</dbReference>
<evidence type="ECO:0000256" key="1">
    <source>
        <dbReference type="ARBA" id="ARBA00022741"/>
    </source>
</evidence>
<dbReference type="SMART" id="SM00490">
    <property type="entry name" value="HELICc"/>
    <property type="match status" value="1"/>
</dbReference>
<dbReference type="Gene3D" id="3.40.50.300">
    <property type="entry name" value="P-loop containing nucleotide triphosphate hydrolases"/>
    <property type="match status" value="2"/>
</dbReference>
<evidence type="ECO:0000313" key="5">
    <source>
        <dbReference type="EMBL" id="AXH97145.1"/>
    </source>
</evidence>
<proteinExistence type="predicted"/>
<feature type="domain" description="Helicase C-terminal" evidence="4">
    <location>
        <begin position="289"/>
        <end position="442"/>
    </location>
</feature>
<evidence type="ECO:0000259" key="4">
    <source>
        <dbReference type="PROSITE" id="PS51194"/>
    </source>
</evidence>
<dbReference type="InterPro" id="IPR022307">
    <property type="entry name" value="Helicase_put_actinobac"/>
</dbReference>
<dbReference type="InterPro" id="IPR001650">
    <property type="entry name" value="Helicase_C-like"/>
</dbReference>
<dbReference type="Pfam" id="PF00271">
    <property type="entry name" value="Helicase_C"/>
    <property type="match status" value="1"/>
</dbReference>
<dbReference type="Pfam" id="PF22982">
    <property type="entry name" value="WHD_HRQ1"/>
    <property type="match status" value="1"/>
</dbReference>
<dbReference type="SUPFAM" id="SSF52540">
    <property type="entry name" value="P-loop containing nucleoside triphosphate hydrolases"/>
    <property type="match status" value="1"/>
</dbReference>
<dbReference type="RefSeq" id="WP_114929228.1">
    <property type="nucleotide sequence ID" value="NZ_CP031229.1"/>
</dbReference>
<dbReference type="InterPro" id="IPR011545">
    <property type="entry name" value="DEAD/DEAH_box_helicase_dom"/>
</dbReference>
<evidence type="ECO:0000313" key="6">
    <source>
        <dbReference type="Proteomes" id="UP000253790"/>
    </source>
</evidence>
<dbReference type="PROSITE" id="PS51194">
    <property type="entry name" value="HELICASE_CTER"/>
    <property type="match status" value="1"/>
</dbReference>
<evidence type="ECO:0000259" key="3">
    <source>
        <dbReference type="PROSITE" id="PS51192"/>
    </source>
</evidence>
<dbReference type="AlphaFoldDB" id="A0A345NQ37"/>
<keyword evidence="6" id="KW-1185">Reference proteome</keyword>
<dbReference type="OrthoDB" id="143059at2"/>
<keyword evidence="1" id="KW-0547">Nucleotide-binding</keyword>
<dbReference type="Pfam" id="PF00270">
    <property type="entry name" value="DEAD"/>
    <property type="match status" value="1"/>
</dbReference>
<dbReference type="NCBIfam" id="TIGR03817">
    <property type="entry name" value="DECH_helic"/>
    <property type="match status" value="1"/>
</dbReference>
<gene>
    <name evidence="5" type="ORF">DV701_14380</name>
</gene>
<dbReference type="Proteomes" id="UP000253790">
    <property type="component" value="Chromosome"/>
</dbReference>
<evidence type="ECO:0000256" key="2">
    <source>
        <dbReference type="ARBA" id="ARBA00022840"/>
    </source>
</evidence>
<dbReference type="SMART" id="SM00487">
    <property type="entry name" value="DEXDc"/>
    <property type="match status" value="1"/>
</dbReference>
<dbReference type="InterPro" id="IPR027417">
    <property type="entry name" value="P-loop_NTPase"/>
</dbReference>
<sequence length="775" mass="82428">MSEDLGHDDGFDPLAALSHLTRGPRAGRLVHVRTVPARAGRTVPWPDWVAPEVTAALHGEGITELWEHQEKVAELARSGQHVVVATGTASGKSLGFLLPVLTAVCEGAAAASGRGATALYLSPTKALGADQAARLHTLAVPGVRAATLDGDTPTEERRWIRDHAHYVLTNPDLLHHTLLPGHERWRSFLRGLRYVVVDECHVYRGVFGAHVSAVLRRLLRVAARYGAHPTVVLASATVAEPEVLARTLLGQEVESVTQDASPRRETVVALWRPPEEDGRRRGTVAETASVLADLVETGVQTVAFARSRQGVEAVAGRTREDLDARGAGVPGQVAAYRGGYLPEERRALEGSLRRREVLGLAATTALELGIDVAGLDAVVMAGWPGTRASFWQQVGRAGRRGAPSLAVLVAADDPLDAYLLAHPELVFDAPLEACVLDPENPYVLGPHLAAAAAELPLTTEDEQWFGPSVAALAEQLVTGGVLRRRPTGWYWSRPDRPSDHVQLRDAGQPVQIVESGSGRILGTVDEERALTTVHAGAVYVHQGRAHVVTDLDLESGVAMVVSGDPGWSTRARTESTFAVRSVEQEEVWGAARLCTGRVEVTSRVTAFQRVLPDGAVVGTHPLELPERTLITQAVWWTLPEEELALAGLAQEEVPGALHAAEHATIGMLPLLATCDRWDVGGVSTPLHPDTGRPTVMVYDGHPGGAGFARRGFGEAAVWLAATRDLVEACACASGCPACVQSPRCGSGNEPLDRGGAVAVLSHLLSERSVQVPASG</sequence>
<name>A0A345NQ37_9MICO</name>
<dbReference type="CDD" id="cd17923">
    <property type="entry name" value="DEXHc_Hrq1-like"/>
    <property type="match status" value="1"/>
</dbReference>
<protein>
    <submittedName>
        <fullName evidence="5">DUF1998 domain-containing protein</fullName>
    </submittedName>
</protein>
<dbReference type="CDD" id="cd18797">
    <property type="entry name" value="SF2_C_Hrq"/>
    <property type="match status" value="1"/>
</dbReference>